<sequence length="140" mass="15656">MVENITKPNLLKRFIAGFIDYLFVYGFFFAFVYSFGEPNDEGGYSVTGILGLVPIIFWFSIIVLTEVFLGATLGNSIVGLKPKSLTKNNGELSLSQSIKRHLLDPIDMFPFGLIGIMTIKNTDRNQRLGDIWAKTIVTEV</sequence>
<accession>A0ABR7J2U1</accession>
<evidence type="ECO:0000313" key="8">
    <source>
        <dbReference type="Proteomes" id="UP000605990"/>
    </source>
</evidence>
<dbReference type="EMBL" id="JACRUN010000023">
    <property type="protein sequence ID" value="MBC5836273.1"/>
    <property type="molecule type" value="Genomic_DNA"/>
</dbReference>
<comment type="caution">
    <text evidence="7">The sequence shown here is derived from an EMBL/GenBank/DDBJ whole genome shotgun (WGS) entry which is preliminary data.</text>
</comment>
<feature type="transmembrane region" description="Helical" evidence="5">
    <location>
        <begin position="14"/>
        <end position="35"/>
    </location>
</feature>
<comment type="subcellular location">
    <subcellularLocation>
        <location evidence="1">Membrane</location>
        <topology evidence="1">Multi-pass membrane protein</topology>
    </subcellularLocation>
</comment>
<organism evidence="7 8">
    <name type="scientific">Flavobacterium bernardetii</name>
    <dbReference type="NCBI Taxonomy" id="2813823"/>
    <lineage>
        <taxon>Bacteria</taxon>
        <taxon>Pseudomonadati</taxon>
        <taxon>Bacteroidota</taxon>
        <taxon>Flavobacteriia</taxon>
        <taxon>Flavobacteriales</taxon>
        <taxon>Flavobacteriaceae</taxon>
        <taxon>Flavobacterium</taxon>
    </lineage>
</organism>
<feature type="transmembrane region" description="Helical" evidence="5">
    <location>
        <begin position="55"/>
        <end position="78"/>
    </location>
</feature>
<evidence type="ECO:0000259" key="6">
    <source>
        <dbReference type="Pfam" id="PF06271"/>
    </source>
</evidence>
<evidence type="ECO:0000256" key="1">
    <source>
        <dbReference type="ARBA" id="ARBA00004141"/>
    </source>
</evidence>
<keyword evidence="3 5" id="KW-1133">Transmembrane helix</keyword>
<keyword evidence="8" id="KW-1185">Reference proteome</keyword>
<dbReference type="Proteomes" id="UP000605990">
    <property type="component" value="Unassembled WGS sequence"/>
</dbReference>
<dbReference type="Pfam" id="PF06271">
    <property type="entry name" value="RDD"/>
    <property type="match status" value="1"/>
</dbReference>
<keyword evidence="4 5" id="KW-0472">Membrane</keyword>
<evidence type="ECO:0000313" key="7">
    <source>
        <dbReference type="EMBL" id="MBC5836273.1"/>
    </source>
</evidence>
<evidence type="ECO:0000256" key="4">
    <source>
        <dbReference type="ARBA" id="ARBA00023136"/>
    </source>
</evidence>
<name>A0ABR7J2U1_9FLAO</name>
<protein>
    <submittedName>
        <fullName evidence="7">RDD family protein</fullName>
    </submittedName>
</protein>
<keyword evidence="2 5" id="KW-0812">Transmembrane</keyword>
<evidence type="ECO:0000256" key="2">
    <source>
        <dbReference type="ARBA" id="ARBA00022692"/>
    </source>
</evidence>
<gene>
    <name evidence="7" type="ORF">H8R27_15385</name>
</gene>
<evidence type="ECO:0000256" key="5">
    <source>
        <dbReference type="SAM" id="Phobius"/>
    </source>
</evidence>
<proteinExistence type="predicted"/>
<dbReference type="InterPro" id="IPR010432">
    <property type="entry name" value="RDD"/>
</dbReference>
<evidence type="ECO:0000256" key="3">
    <source>
        <dbReference type="ARBA" id="ARBA00022989"/>
    </source>
</evidence>
<feature type="domain" description="RDD" evidence="6">
    <location>
        <begin position="8"/>
        <end position="134"/>
    </location>
</feature>
<reference evidence="7 8" key="1">
    <citation type="submission" date="2020-08" db="EMBL/GenBank/DDBJ databases">
        <title>Description of novel Flavobacterium F-408 isolate.</title>
        <authorList>
            <person name="Saticioglu I.B."/>
            <person name="Duman M."/>
            <person name="Altun S."/>
        </authorList>
    </citation>
    <scope>NUCLEOTIDE SEQUENCE [LARGE SCALE GENOMIC DNA]</scope>
    <source>
        <strain evidence="7 8">F-408</strain>
    </source>
</reference>